<feature type="compositionally biased region" description="Acidic residues" evidence="2">
    <location>
        <begin position="320"/>
        <end position="351"/>
    </location>
</feature>
<gene>
    <name evidence="3" type="ORF">AB1Y20_011252</name>
</gene>
<dbReference type="Proteomes" id="UP001515480">
    <property type="component" value="Unassembled WGS sequence"/>
</dbReference>
<accession>A0AB34IMC6</accession>
<evidence type="ECO:0000256" key="2">
    <source>
        <dbReference type="SAM" id="MobiDB-lite"/>
    </source>
</evidence>
<keyword evidence="1" id="KW-0175">Coiled coil</keyword>
<evidence type="ECO:0000313" key="3">
    <source>
        <dbReference type="EMBL" id="KAL1503195.1"/>
    </source>
</evidence>
<feature type="region of interest" description="Disordered" evidence="2">
    <location>
        <begin position="317"/>
        <end position="351"/>
    </location>
</feature>
<protein>
    <submittedName>
        <fullName evidence="3">Uncharacterized protein</fullName>
    </submittedName>
</protein>
<name>A0AB34IMC6_PRYPA</name>
<feature type="region of interest" description="Disordered" evidence="2">
    <location>
        <begin position="1"/>
        <end position="25"/>
    </location>
</feature>
<dbReference type="EMBL" id="JBGBPQ010000022">
    <property type="protein sequence ID" value="KAL1503195.1"/>
    <property type="molecule type" value="Genomic_DNA"/>
</dbReference>
<proteinExistence type="predicted"/>
<sequence>MRKPSTRGGQFMAGGAGEGMSDRVSALQAKQQELLQKIAMLEQAEAEEAAGARQVVERAPAPASGHDILQILMHKQEELQRMKEKRDELLRMQAAVSQLGAMSLPRVGEEAGDDEDDEENDIEEDIQDDYKGGGDDDEEDDYEDDDDDDDGNTVEMMQVHQQLIIAPYLSSYCLQPARTQKLMMQQRELMQLRAAIESAKAGDFSVAEEPPASAEELDDDQAETEMHRIFATLMAKKRELDKLLETKAELEAQLREPAEIHLPPAPAPAPSQNASTAMSDELRNIMERRRSEQAAVDEQERKLAELTALQSALRSRLDALESEEQWEEEPEEEAAGPSEEQQESDEVGEDEQMAQKLLELITVKTQECEQLASVVEEARAAGMASDNPRLLAAERSLAARYMEVKELASIAEKLGLDMQANEEEDDDEPQTHNVSEQEAMLRARAEEAAELAKAAYETAQRLKVELQSCEEQLESIDSSTSPSVAQHPAFTRMRNAVQQKLISLRKQASQAYETYEQQAKISREAVTSLKALETEEEEEIELTPLLKEALDNLWQRPYDCKVFTLQLLQALAELDDRSVCMMSSCFARYIETHSAPASL</sequence>
<feature type="region of interest" description="Disordered" evidence="2">
    <location>
        <begin position="101"/>
        <end position="152"/>
    </location>
</feature>
<feature type="coiled-coil region" evidence="1">
    <location>
        <begin position="442"/>
        <end position="479"/>
    </location>
</feature>
<feature type="region of interest" description="Disordered" evidence="2">
    <location>
        <begin position="258"/>
        <end position="277"/>
    </location>
</feature>
<evidence type="ECO:0000313" key="4">
    <source>
        <dbReference type="Proteomes" id="UP001515480"/>
    </source>
</evidence>
<feature type="compositionally biased region" description="Acidic residues" evidence="2">
    <location>
        <begin position="110"/>
        <end position="127"/>
    </location>
</feature>
<organism evidence="3 4">
    <name type="scientific">Prymnesium parvum</name>
    <name type="common">Toxic golden alga</name>
    <dbReference type="NCBI Taxonomy" id="97485"/>
    <lineage>
        <taxon>Eukaryota</taxon>
        <taxon>Haptista</taxon>
        <taxon>Haptophyta</taxon>
        <taxon>Prymnesiophyceae</taxon>
        <taxon>Prymnesiales</taxon>
        <taxon>Prymnesiaceae</taxon>
        <taxon>Prymnesium</taxon>
    </lineage>
</organism>
<evidence type="ECO:0000256" key="1">
    <source>
        <dbReference type="SAM" id="Coils"/>
    </source>
</evidence>
<reference evidence="3 4" key="1">
    <citation type="journal article" date="2024" name="Science">
        <title>Giant polyketide synthase enzymes in the biosynthesis of giant marine polyether toxins.</title>
        <authorList>
            <person name="Fallon T.R."/>
            <person name="Shende V.V."/>
            <person name="Wierzbicki I.H."/>
            <person name="Pendleton A.L."/>
            <person name="Watervoot N.F."/>
            <person name="Auber R.P."/>
            <person name="Gonzalez D.J."/>
            <person name="Wisecaver J.H."/>
            <person name="Moore B.S."/>
        </authorList>
    </citation>
    <scope>NUCLEOTIDE SEQUENCE [LARGE SCALE GENOMIC DNA]</scope>
    <source>
        <strain evidence="3 4">12B1</strain>
    </source>
</reference>
<feature type="compositionally biased region" description="Acidic residues" evidence="2">
    <location>
        <begin position="135"/>
        <end position="152"/>
    </location>
</feature>
<comment type="caution">
    <text evidence="3">The sequence shown here is derived from an EMBL/GenBank/DDBJ whole genome shotgun (WGS) entry which is preliminary data.</text>
</comment>
<dbReference type="AlphaFoldDB" id="A0AB34IMC6"/>
<keyword evidence="4" id="KW-1185">Reference proteome</keyword>